<organism evidence="1 2">
    <name type="scientific">Aeromicrobium duanguangcaii</name>
    <dbReference type="NCBI Taxonomy" id="2968086"/>
    <lineage>
        <taxon>Bacteria</taxon>
        <taxon>Bacillati</taxon>
        <taxon>Actinomycetota</taxon>
        <taxon>Actinomycetes</taxon>
        <taxon>Propionibacteriales</taxon>
        <taxon>Nocardioidaceae</taxon>
        <taxon>Aeromicrobium</taxon>
    </lineage>
</organism>
<dbReference type="EMBL" id="CP101990">
    <property type="protein sequence ID" value="UUI69779.1"/>
    <property type="molecule type" value="Genomic_DNA"/>
</dbReference>
<protein>
    <submittedName>
        <fullName evidence="1">Uncharacterized protein</fullName>
    </submittedName>
</protein>
<reference evidence="1 2" key="1">
    <citation type="submission" date="2022-07" db="EMBL/GenBank/DDBJ databases">
        <title>Novel species in genus Aeromicrobium.</title>
        <authorList>
            <person name="Ye L."/>
        </authorList>
    </citation>
    <scope>NUCLEOTIDE SEQUENCE [LARGE SCALE GENOMIC DNA]</scope>
    <source>
        <strain evidence="2">zg-Y50</strain>
    </source>
</reference>
<dbReference type="RefSeq" id="WP_232416748.1">
    <property type="nucleotide sequence ID" value="NZ_CP101990.1"/>
</dbReference>
<evidence type="ECO:0000313" key="1">
    <source>
        <dbReference type="EMBL" id="UUI69779.1"/>
    </source>
</evidence>
<sequence>MDAVVEACASCHSVVPDEWRRPDTTVTCVAMAGARSSGKSIYLGVLRQQLALWVEETHGTHLELLGDSERHYWQRYGAPLFDEGVILGATAEIAADPDGYRPLIFRFVDAAGRSQILVVRDVAGEDLEDLVRRRSALEFVKRADAVVALIDPLKMDRLRESLHGIIQPGDLGGDGVEVVLQVLNLLTDDGRLPVPEGKRVAVAVSKLDILQQIRDVEGAPLRRVMVRAGSPLQRDPSMRTAGFDRRDADLVDAEVDSLLVELVGPKLRNLLRQKDVDHRYFAVSALGAHPEGQSLNSAGIAPFRVLDPVKWILS</sequence>
<name>A0ABY5KHJ3_9ACTN</name>
<accession>A0ABY5KHJ3</accession>
<dbReference type="Proteomes" id="UP001315860">
    <property type="component" value="Chromosome"/>
</dbReference>
<gene>
    <name evidence="1" type="ORF">NP095_06710</name>
</gene>
<evidence type="ECO:0000313" key="2">
    <source>
        <dbReference type="Proteomes" id="UP001315860"/>
    </source>
</evidence>
<proteinExistence type="predicted"/>
<keyword evidence="2" id="KW-1185">Reference proteome</keyword>